<evidence type="ECO:0000256" key="5">
    <source>
        <dbReference type="ARBA" id="ARBA00023136"/>
    </source>
</evidence>
<dbReference type="InterPro" id="IPR032692">
    <property type="entry name" value="YccS_N"/>
</dbReference>
<keyword evidence="2" id="KW-1003">Cell membrane</keyword>
<keyword evidence="4 7" id="KW-1133">Transmembrane helix</keyword>
<dbReference type="Proteomes" id="UP000245618">
    <property type="component" value="Unassembled WGS sequence"/>
</dbReference>
<proteinExistence type="inferred from homology"/>
<dbReference type="OrthoDB" id="8670769at2"/>
<feature type="transmembrane region" description="Helical" evidence="7">
    <location>
        <begin position="114"/>
        <end position="133"/>
    </location>
</feature>
<feature type="domain" description="Integral membrane protein YccS N-terminal" evidence="8">
    <location>
        <begin position="69"/>
        <end position="321"/>
    </location>
</feature>
<name>A0A2U1K0H2_9FLAO</name>
<keyword evidence="5 7" id="KW-0472">Membrane</keyword>
<evidence type="ECO:0000256" key="1">
    <source>
        <dbReference type="ARBA" id="ARBA00004651"/>
    </source>
</evidence>
<dbReference type="RefSeq" id="WP_116760611.1">
    <property type="nucleotide sequence ID" value="NZ_QCZH01000002.1"/>
</dbReference>
<evidence type="ECO:0000256" key="6">
    <source>
        <dbReference type="ARBA" id="ARBA00043993"/>
    </source>
</evidence>
<sequence length="737" mass="84005">MINKIEKFTDSTYFTNALKATLSAVLPVLLFSYLGHFEIGFTIALGAFLTYPSDIPSSLKHKIKGILFTSFLIASINLLINLFYPFPWLFYPFFILLLFVLSMISVYGQRATIVSFSALLTVSLSFAHMNTGLEMVKYAALLLSGGLLYLFISLLFYYIRPNRYAELEVTECIKLTSKYLKLRGDLWKIGADKKAIIEKQLHLQVELNTIHHNIRSVLIGKQVNSVTSNQNRKMLIVFISLVEILELALSTAFDHDKLHQKFDDHPKVLSTYQNLAYNLAATLKELSKNINTRTRYVSKHNLFKDLGALELAITAYKNDLGTTAASEGVFMLTTMLEYAEKQIEKIKVIERAFTLATNTYEFNGKDKDLEKFLTPQYYPLSTFVQNLSLSSTIFRHSLRLTVAIIIGGIIGKLLPFQNIYWILMTIIIIMRPGYGLTKQRSIQRVLGTILGGIIAFSILSVTQNEILISILAITCMLLGLSFTQTNYTVSATFVTMYIVFLYGILTPNFVHVIQFRIIDTLTGALLAFLANHFLWPSWEYIKAPQYLEKAIAANRDYLNEIFAFYKNKGEVTTSYRLARKNAFIEIGNLMASFQRMSQEPKSKQIKITQVYKLTELNHSLLSSIASLGTYIQSHKTTPSSEAFTIVVKKSIKNLEEAIGCLKNEDYIQQNPITNEELANRFTELKNIRERELKEGNSIDSEAFVLKMQEAQLVIEQLIWLTNLSERILKNTKILMQW</sequence>
<accession>A0A2U1K0H2</accession>
<keyword evidence="11" id="KW-1185">Reference proteome</keyword>
<dbReference type="EMBL" id="QCZH01000002">
    <property type="protein sequence ID" value="PWA10892.1"/>
    <property type="molecule type" value="Genomic_DNA"/>
</dbReference>
<evidence type="ECO:0000313" key="10">
    <source>
        <dbReference type="EMBL" id="PWA10892.1"/>
    </source>
</evidence>
<dbReference type="Pfam" id="PF13515">
    <property type="entry name" value="FUSC_2"/>
    <property type="match status" value="1"/>
</dbReference>
<feature type="transmembrane region" description="Helical" evidence="7">
    <location>
        <begin position="139"/>
        <end position="159"/>
    </location>
</feature>
<comment type="subcellular location">
    <subcellularLocation>
        <location evidence="1">Cell membrane</location>
        <topology evidence="1">Multi-pass membrane protein</topology>
    </subcellularLocation>
</comment>
<evidence type="ECO:0000259" key="8">
    <source>
        <dbReference type="Pfam" id="PF12805"/>
    </source>
</evidence>
<feature type="domain" description="Integral membrane bound transporter" evidence="9">
    <location>
        <begin position="408"/>
        <end position="529"/>
    </location>
</feature>
<evidence type="ECO:0000256" key="7">
    <source>
        <dbReference type="SAM" id="Phobius"/>
    </source>
</evidence>
<feature type="transmembrane region" description="Helical" evidence="7">
    <location>
        <begin position="63"/>
        <end position="83"/>
    </location>
</feature>
<dbReference type="PANTHER" id="PTHR30509:SF8">
    <property type="entry name" value="INNER MEMBRANE PROTEIN YCCS"/>
    <property type="match status" value="1"/>
</dbReference>
<evidence type="ECO:0000256" key="3">
    <source>
        <dbReference type="ARBA" id="ARBA00022692"/>
    </source>
</evidence>
<organism evidence="10 11">
    <name type="scientific">Flavobacterium laiguense</name>
    <dbReference type="NCBI Taxonomy" id="2169409"/>
    <lineage>
        <taxon>Bacteria</taxon>
        <taxon>Pseudomonadati</taxon>
        <taxon>Bacteroidota</taxon>
        <taxon>Flavobacteriia</taxon>
        <taxon>Flavobacteriales</taxon>
        <taxon>Flavobacteriaceae</taxon>
        <taxon>Flavobacterium</taxon>
    </lineage>
</organism>
<reference evidence="10 11" key="1">
    <citation type="submission" date="2018-04" db="EMBL/GenBank/DDBJ databases">
        <title>Flavobacterium sp. nov., isolated from glacier ice.</title>
        <authorList>
            <person name="Liu Q."/>
            <person name="Xin Y.-H."/>
        </authorList>
    </citation>
    <scope>NUCLEOTIDE SEQUENCE [LARGE SCALE GENOMIC DNA]</scope>
    <source>
        <strain evidence="10 11">LB2P30</strain>
    </source>
</reference>
<evidence type="ECO:0000256" key="2">
    <source>
        <dbReference type="ARBA" id="ARBA00022475"/>
    </source>
</evidence>
<feature type="transmembrane region" description="Helical" evidence="7">
    <location>
        <begin position="449"/>
        <end position="480"/>
    </location>
</feature>
<feature type="transmembrane region" description="Helical" evidence="7">
    <location>
        <begin position="24"/>
        <end position="51"/>
    </location>
</feature>
<evidence type="ECO:0000313" key="11">
    <source>
        <dbReference type="Proteomes" id="UP000245618"/>
    </source>
</evidence>
<comment type="similarity">
    <text evidence="6">Belongs to the YccS/YhfK family.</text>
</comment>
<dbReference type="InterPro" id="IPR049453">
    <property type="entry name" value="Memb_transporter_dom"/>
</dbReference>
<dbReference type="Pfam" id="PF12805">
    <property type="entry name" value="FUSC-like"/>
    <property type="match status" value="1"/>
</dbReference>
<keyword evidence="3 7" id="KW-0812">Transmembrane</keyword>
<dbReference type="PANTHER" id="PTHR30509">
    <property type="entry name" value="P-HYDROXYBENZOIC ACID EFFLUX PUMP SUBUNIT-RELATED"/>
    <property type="match status" value="1"/>
</dbReference>
<feature type="transmembrane region" description="Helical" evidence="7">
    <location>
        <begin position="397"/>
        <end position="414"/>
    </location>
</feature>
<dbReference type="AlphaFoldDB" id="A0A2U1K0H2"/>
<feature type="transmembrane region" description="Helical" evidence="7">
    <location>
        <begin position="89"/>
        <end position="107"/>
    </location>
</feature>
<protein>
    <submittedName>
        <fullName evidence="10">FUSC family protein</fullName>
    </submittedName>
</protein>
<comment type="caution">
    <text evidence="10">The sequence shown here is derived from an EMBL/GenBank/DDBJ whole genome shotgun (WGS) entry which is preliminary data.</text>
</comment>
<dbReference type="GO" id="GO:0005886">
    <property type="term" value="C:plasma membrane"/>
    <property type="evidence" value="ECO:0007669"/>
    <property type="project" value="UniProtKB-SubCell"/>
</dbReference>
<evidence type="ECO:0000259" key="9">
    <source>
        <dbReference type="Pfam" id="PF13515"/>
    </source>
</evidence>
<gene>
    <name evidence="10" type="ORF">DB891_03435</name>
</gene>
<evidence type="ECO:0000256" key="4">
    <source>
        <dbReference type="ARBA" id="ARBA00022989"/>
    </source>
</evidence>